<dbReference type="SMART" id="SM00256">
    <property type="entry name" value="FBOX"/>
    <property type="match status" value="1"/>
</dbReference>
<accession>A0A8T0ITG0</accession>
<evidence type="ECO:0000313" key="2">
    <source>
        <dbReference type="EMBL" id="KAG0586289.1"/>
    </source>
</evidence>
<dbReference type="CDD" id="cd09917">
    <property type="entry name" value="F-box_SF"/>
    <property type="match status" value="1"/>
</dbReference>
<dbReference type="Pfam" id="PF12937">
    <property type="entry name" value="F-box-like"/>
    <property type="match status" value="1"/>
</dbReference>
<keyword evidence="3" id="KW-1185">Reference proteome</keyword>
<dbReference type="InterPro" id="IPR006527">
    <property type="entry name" value="F-box-assoc_dom_typ1"/>
</dbReference>
<dbReference type="PANTHER" id="PTHR20872:SF1">
    <property type="entry name" value="F-BOX DOMAIN-CONTAINING PROTEIN"/>
    <property type="match status" value="1"/>
</dbReference>
<comment type="caution">
    <text evidence="2">The sequence shown here is derived from an EMBL/GenBank/DDBJ whole genome shotgun (WGS) entry which is preliminary data.</text>
</comment>
<proteinExistence type="predicted"/>
<feature type="domain" description="F-box" evidence="1">
    <location>
        <begin position="8"/>
        <end position="55"/>
    </location>
</feature>
<dbReference type="PROSITE" id="PS50181">
    <property type="entry name" value="FBOX"/>
    <property type="match status" value="1"/>
</dbReference>
<evidence type="ECO:0000259" key="1">
    <source>
        <dbReference type="PROSITE" id="PS50181"/>
    </source>
</evidence>
<dbReference type="Pfam" id="PF07734">
    <property type="entry name" value="FBA_1"/>
    <property type="match status" value="1"/>
</dbReference>
<dbReference type="InterPro" id="IPR015915">
    <property type="entry name" value="Kelch-typ_b-propeller"/>
</dbReference>
<evidence type="ECO:0000313" key="3">
    <source>
        <dbReference type="Proteomes" id="UP000822688"/>
    </source>
</evidence>
<dbReference type="Gene3D" id="1.20.1280.50">
    <property type="match status" value="1"/>
</dbReference>
<dbReference type="AlphaFoldDB" id="A0A8T0ITG0"/>
<gene>
    <name evidence="2" type="ORF">KC19_2G079400</name>
</gene>
<dbReference type="Gene3D" id="2.120.10.80">
    <property type="entry name" value="Kelch-type beta propeller"/>
    <property type="match status" value="1"/>
</dbReference>
<dbReference type="InterPro" id="IPR036047">
    <property type="entry name" value="F-box-like_dom_sf"/>
</dbReference>
<dbReference type="InterPro" id="IPR001810">
    <property type="entry name" value="F-box_dom"/>
</dbReference>
<organism evidence="2 3">
    <name type="scientific">Ceratodon purpureus</name>
    <name type="common">Fire moss</name>
    <name type="synonym">Dicranum purpureum</name>
    <dbReference type="NCBI Taxonomy" id="3225"/>
    <lineage>
        <taxon>Eukaryota</taxon>
        <taxon>Viridiplantae</taxon>
        <taxon>Streptophyta</taxon>
        <taxon>Embryophyta</taxon>
        <taxon>Bryophyta</taxon>
        <taxon>Bryophytina</taxon>
        <taxon>Bryopsida</taxon>
        <taxon>Dicranidae</taxon>
        <taxon>Pseudoditrichales</taxon>
        <taxon>Ditrichaceae</taxon>
        <taxon>Ceratodon</taxon>
    </lineage>
</organism>
<dbReference type="PANTHER" id="PTHR20872">
    <property type="match status" value="1"/>
</dbReference>
<protein>
    <recommendedName>
        <fullName evidence="1">F-box domain-containing protein</fullName>
    </recommendedName>
</protein>
<reference evidence="2" key="1">
    <citation type="submission" date="2020-06" db="EMBL/GenBank/DDBJ databases">
        <title>WGS assembly of Ceratodon purpureus strain R40.</title>
        <authorList>
            <person name="Carey S.B."/>
            <person name="Jenkins J."/>
            <person name="Shu S."/>
            <person name="Lovell J.T."/>
            <person name="Sreedasyam A."/>
            <person name="Maumus F."/>
            <person name="Tiley G.P."/>
            <person name="Fernandez-Pozo N."/>
            <person name="Barry K."/>
            <person name="Chen C."/>
            <person name="Wang M."/>
            <person name="Lipzen A."/>
            <person name="Daum C."/>
            <person name="Saski C.A."/>
            <person name="Payton A.C."/>
            <person name="Mcbreen J.C."/>
            <person name="Conrad R.E."/>
            <person name="Kollar L.M."/>
            <person name="Olsson S."/>
            <person name="Huttunen S."/>
            <person name="Landis J.B."/>
            <person name="Wickett N.J."/>
            <person name="Johnson M.G."/>
            <person name="Rensing S.A."/>
            <person name="Grimwood J."/>
            <person name="Schmutz J."/>
            <person name="Mcdaniel S.F."/>
        </authorList>
    </citation>
    <scope>NUCLEOTIDE SEQUENCE</scope>
    <source>
        <strain evidence="2">R40</strain>
    </source>
</reference>
<sequence length="378" mass="41506">MRDGSLDPTIWRNLPDEIHEHILAFLPFPTLFRCATVCKQWRNIAHGTHLRLTRAAPTTAAPWPAYCPVRYTQTETGALHWSGFSLATNKWQPLPQLPLPSSPGKSIITGSGGLLVVYKPNSIFVCNPVTGQRRELPPTNQKWLRPDILHMIVNELTASYKIILAGTEAYSASKPQPTEVYDSATNTWTITGSLPTDLYLDTQDAALENGLLYCTAQKAYMQTGDTLVGTDALVAYDVARGVWSEVASHLPDESARQTPLVCGGKMIMAVAPVDDDGPVGCFYALNAASRRWELLASMPEELHRRVRSWGVCSVVAGQHIVVVSDTAQGCVVAYDVNRRTWSELRSPIKFGKSSKVISNKDVRSLAPISFCPDMNASP</sequence>
<dbReference type="EMBL" id="CM026422">
    <property type="protein sequence ID" value="KAG0586289.1"/>
    <property type="molecule type" value="Genomic_DNA"/>
</dbReference>
<dbReference type="SUPFAM" id="SSF117281">
    <property type="entry name" value="Kelch motif"/>
    <property type="match status" value="1"/>
</dbReference>
<name>A0A8T0ITG0_CERPU</name>
<dbReference type="SUPFAM" id="SSF81383">
    <property type="entry name" value="F-box domain"/>
    <property type="match status" value="1"/>
</dbReference>
<dbReference type="Proteomes" id="UP000822688">
    <property type="component" value="Chromosome 2"/>
</dbReference>